<dbReference type="InterPro" id="IPR011009">
    <property type="entry name" value="Kinase-like_dom_sf"/>
</dbReference>
<evidence type="ECO:0000259" key="1">
    <source>
        <dbReference type="PROSITE" id="PS50011"/>
    </source>
</evidence>
<evidence type="ECO:0000259" key="2">
    <source>
        <dbReference type="PROSITE" id="PS50837"/>
    </source>
</evidence>
<name>A0A0J9BU58_9FIRM</name>
<dbReference type="GeneID" id="93161619"/>
<dbReference type="Gene3D" id="3.40.50.300">
    <property type="entry name" value="P-loop containing nucleotide triphosphate hydrolases"/>
    <property type="match status" value="1"/>
</dbReference>
<dbReference type="Gene3D" id="1.10.510.10">
    <property type="entry name" value="Transferase(Phosphotransferase) domain 1"/>
    <property type="match status" value="1"/>
</dbReference>
<reference evidence="3 4" key="1">
    <citation type="submission" date="2011-04" db="EMBL/GenBank/DDBJ databases">
        <title>The Genome Sequence of Clostridium citroniae WAL-19142.</title>
        <authorList>
            <consortium name="The Broad Institute Genome Sequencing Platform"/>
            <person name="Earl A."/>
            <person name="Ward D."/>
            <person name="Feldgarden M."/>
            <person name="Gevers D."/>
            <person name="Warren Y.A."/>
            <person name="Tyrrell K.L."/>
            <person name="Citron D.M."/>
            <person name="Goldstein E.J."/>
            <person name="Daigneault M."/>
            <person name="Allen-Vercoe E."/>
            <person name="Young S.K."/>
            <person name="Zeng Q."/>
            <person name="Gargeya S."/>
            <person name="Fitzgerald M."/>
            <person name="Haas B."/>
            <person name="Abouelleil A."/>
            <person name="Alvarado L."/>
            <person name="Arachchi H.M."/>
            <person name="Berlin A."/>
            <person name="Brown A."/>
            <person name="Chapman S.B."/>
            <person name="Chen Z."/>
            <person name="Dunbar C."/>
            <person name="Freedman E."/>
            <person name="Gearin G."/>
            <person name="Gellesch M."/>
            <person name="Goldberg J."/>
            <person name="Griggs A."/>
            <person name="Gujja S."/>
            <person name="Heilman E.R."/>
            <person name="Heiman D."/>
            <person name="Howarth C."/>
            <person name="Larson L."/>
            <person name="Lui A."/>
            <person name="MacDonald P.J."/>
            <person name="Mehta T."/>
            <person name="Montmayeur A."/>
            <person name="Murphy C."/>
            <person name="Neiman D."/>
            <person name="Pearson M."/>
            <person name="Priest M."/>
            <person name="Roberts A."/>
            <person name="Saif S."/>
            <person name="Shea T."/>
            <person name="Shenoy N."/>
            <person name="Sisk P."/>
            <person name="Stolte C."/>
            <person name="Sykes S."/>
            <person name="White J."/>
            <person name="Yandava C."/>
            <person name="Wortman J."/>
            <person name="Nusbaum C."/>
            <person name="Birren B."/>
        </authorList>
    </citation>
    <scope>NUCLEOTIDE SEQUENCE [LARGE SCALE GENOMIC DNA]</scope>
    <source>
        <strain evidence="3 4">WAL-19142</strain>
    </source>
</reference>
<evidence type="ECO:0000313" key="3">
    <source>
        <dbReference type="EMBL" id="KMW16517.1"/>
    </source>
</evidence>
<dbReference type="PATRIC" id="fig|742734.4.peg.4304"/>
<dbReference type="PROSITE" id="PS50011">
    <property type="entry name" value="PROTEIN_KINASE_DOM"/>
    <property type="match status" value="1"/>
</dbReference>
<dbReference type="InterPro" id="IPR007111">
    <property type="entry name" value="NACHT_NTPase"/>
</dbReference>
<accession>A0A0J9BU58</accession>
<feature type="domain" description="Protein kinase" evidence="1">
    <location>
        <begin position="21"/>
        <end position="342"/>
    </location>
</feature>
<dbReference type="Proteomes" id="UP000037392">
    <property type="component" value="Unassembled WGS sequence"/>
</dbReference>
<organism evidence="3 4">
    <name type="scientific">[Clostridium] citroniae WAL-19142</name>
    <dbReference type="NCBI Taxonomy" id="742734"/>
    <lineage>
        <taxon>Bacteria</taxon>
        <taxon>Bacillati</taxon>
        <taxon>Bacillota</taxon>
        <taxon>Clostridia</taxon>
        <taxon>Lachnospirales</taxon>
        <taxon>Lachnospiraceae</taxon>
        <taxon>Enterocloster</taxon>
    </lineage>
</organism>
<evidence type="ECO:0000313" key="4">
    <source>
        <dbReference type="Proteomes" id="UP000037392"/>
    </source>
</evidence>
<dbReference type="SUPFAM" id="SSF56112">
    <property type="entry name" value="Protein kinase-like (PK-like)"/>
    <property type="match status" value="1"/>
</dbReference>
<dbReference type="PANTHER" id="PTHR44167:SF30">
    <property type="entry name" value="PHOSPHORYLASE KINASE"/>
    <property type="match status" value="1"/>
</dbReference>
<sequence length="1199" mass="136509">MAYTRTFRKDGEVLYLGENAYRILGIAGYGGSSVVYYAAYRDGLNTDQEHHVLIKELYPYDPRGHIYRNEEGEICWTEEAGQKIEHSRKCFRLGNQVNLELLEKLPSQISGNHNSYEAYGTYYSVLTVHGGVILEDLLSGEEPAKTLRQAAVITIKILDALRGLHQNGLLHLDISPDNILLLPEQAMLIDYNSVLRRSDIEACEFLFAGKAGYAAPEVLEEDVSSIDYSSDLYSVCAVFYRMLTKDGMTDREMDPRHMQKKLCSGLEIFCGEPQSAVSKAIQILLRGLQVLSRKRYADIDSLKRDLEELVERIDGKGISNSALWESSRTLYRRTGDMDHVYLPQNISISDFGEITLRELYDYLKEGHNVLLKGPGGMGKTSLLKELWGMHVESYRANAPVVYYISLKDYQETQGESCFIRKYFLRQLCFSEGQPDTEDALHELERIFDQRAGLDAGVILLLDGLNEAGSNREKLLREIEGLGDKPGVGVLVTERTEEVLEYGLTMFQSAQLLPLPSQTVRNELEKYGIPLPEKTNLRELLSNPMMLDLYKSIISMEKDNRTHVASDRSIRSADDLVRLYMENLCTTQLRIDAGNESMQLCHKYILVHLLPAIALAMARKKRTLLSFDQMYQILRQNYGNLRKIGFGKKFKDYLGKSRMMLGSLSEMEWFDFAVAEQLDGNLGLVTKNSNGYYGLIHDDFQHYLAKCGRDNEKRLHSLRLPVAIGLTVCLAALDFVGIGRILPGKGHDPAAGAVTEYYHDIKEVYDVPKGIHPVTEDDLPQMSSYWAIRTNESKTIFGKRFTKGLGTGSFLWATDVADIEIFYDDPLYYNGETTYRSADILSSSGYVTYSYGKDFYESAEGAYRVISCTGSESPDNLPFGNVNAYYEDYGELGKDIVRIKEYYTQEGYIHYNMFLNSFTDADSYSKDENGISGLEFEYNELGIRTAQYYLDQDRKRVSRQGVYKVEYVYDESGNLVESTYRDKENSLVQGREGWARVKLSYDQWHNRTGLWFYDRAGNPAKGPEGAEHLEFVFEKGNVTNVSYFDGNGNLQKNTNGYAVEERFYDHGYSVRQRFLDETGKPCKHAFGFGERTLELGYDEETDTYKPLTVRYLDLDGSMCMNANGFAGICYEYTQDGILCRITMIDVQEKPCSSSDGYAVIEGKDPIEDGGFRWIICYDENGREVERMDSTTYDGIYLKWR</sequence>
<dbReference type="SUPFAM" id="SSF52540">
    <property type="entry name" value="P-loop containing nucleoside triphosphate hydrolases"/>
    <property type="match status" value="1"/>
</dbReference>
<dbReference type="EMBL" id="ADLK01000029">
    <property type="protein sequence ID" value="KMW16517.1"/>
    <property type="molecule type" value="Genomic_DNA"/>
</dbReference>
<dbReference type="OrthoDB" id="9788659at2"/>
<comment type="caution">
    <text evidence="3">The sequence shown here is derived from an EMBL/GenBank/DDBJ whole genome shotgun (WGS) entry which is preliminary data.</text>
</comment>
<dbReference type="SMART" id="SM00220">
    <property type="entry name" value="S_TKc"/>
    <property type="match status" value="1"/>
</dbReference>
<protein>
    <recommendedName>
        <fullName evidence="5">Protein kinase domain-containing protein</fullName>
    </recommendedName>
</protein>
<dbReference type="RefSeq" id="WP_048930572.1">
    <property type="nucleotide sequence ID" value="NZ_KQ235881.1"/>
</dbReference>
<gene>
    <name evidence="3" type="ORF">HMPREF9470_04017</name>
</gene>
<dbReference type="GO" id="GO:0005524">
    <property type="term" value="F:ATP binding"/>
    <property type="evidence" value="ECO:0007669"/>
    <property type="project" value="InterPro"/>
</dbReference>
<dbReference type="PANTHER" id="PTHR44167">
    <property type="entry name" value="OVARIAN-SPECIFIC SERINE/THREONINE-PROTEIN KINASE LOK-RELATED"/>
    <property type="match status" value="1"/>
</dbReference>
<dbReference type="InterPro" id="IPR008266">
    <property type="entry name" value="Tyr_kinase_AS"/>
</dbReference>
<dbReference type="Pfam" id="PF05729">
    <property type="entry name" value="NACHT"/>
    <property type="match status" value="1"/>
</dbReference>
<evidence type="ECO:0008006" key="5">
    <source>
        <dbReference type="Google" id="ProtNLM"/>
    </source>
</evidence>
<dbReference type="PROSITE" id="PS50837">
    <property type="entry name" value="NACHT"/>
    <property type="match status" value="1"/>
</dbReference>
<dbReference type="GO" id="GO:0004674">
    <property type="term" value="F:protein serine/threonine kinase activity"/>
    <property type="evidence" value="ECO:0007669"/>
    <property type="project" value="TreeGrafter"/>
</dbReference>
<dbReference type="InterPro" id="IPR000719">
    <property type="entry name" value="Prot_kinase_dom"/>
</dbReference>
<feature type="domain" description="NACHT" evidence="2">
    <location>
        <begin position="367"/>
        <end position="500"/>
    </location>
</feature>
<dbReference type="AlphaFoldDB" id="A0A0J9BU58"/>
<dbReference type="Pfam" id="PF00069">
    <property type="entry name" value="Pkinase"/>
    <property type="match status" value="1"/>
</dbReference>
<proteinExistence type="predicted"/>
<dbReference type="InterPro" id="IPR027417">
    <property type="entry name" value="P-loop_NTPase"/>
</dbReference>
<dbReference type="PROSITE" id="PS00109">
    <property type="entry name" value="PROTEIN_KINASE_TYR"/>
    <property type="match status" value="1"/>
</dbReference>